<accession>A0AA41XFY2</accession>
<feature type="transmembrane region" description="Helical" evidence="1">
    <location>
        <begin position="12"/>
        <end position="35"/>
    </location>
</feature>
<dbReference type="RefSeq" id="WP_259530484.1">
    <property type="nucleotide sequence ID" value="NZ_JANLCK010000011.1"/>
</dbReference>
<sequence>MTTESHRRAVLRFSTAGGVATFLSSFLSIQAVVVLSAKADLGFSGSFLVLGVQIALLLAACSAVGAALGWRNGARLLPTRLGSVLVGIGAALFVVVAAIVTAVALVPELWVVLWIVPVPAVAGGIAAWASVRRKPSRALSAAPLQQPAGFERHPLLEVLIDRLRAPDEVLLHDPKRLHLAERRAAAHRPRSGAAAPV</sequence>
<dbReference type="Proteomes" id="UP001165587">
    <property type="component" value="Unassembled WGS sequence"/>
</dbReference>
<dbReference type="PROSITE" id="PS51318">
    <property type="entry name" value="TAT"/>
    <property type="match status" value="1"/>
</dbReference>
<reference evidence="2" key="1">
    <citation type="submission" date="2022-08" db="EMBL/GenBank/DDBJ databases">
        <authorList>
            <person name="Deng Y."/>
            <person name="Han X.-F."/>
            <person name="Zhang Y.-Q."/>
        </authorList>
    </citation>
    <scope>NUCLEOTIDE SEQUENCE</scope>
    <source>
        <strain evidence="2">CPCC 203407</strain>
    </source>
</reference>
<keyword evidence="1" id="KW-0812">Transmembrane</keyword>
<feature type="transmembrane region" description="Helical" evidence="1">
    <location>
        <begin position="82"/>
        <end position="105"/>
    </location>
</feature>
<keyword evidence="1" id="KW-1133">Transmembrane helix</keyword>
<feature type="transmembrane region" description="Helical" evidence="1">
    <location>
        <begin position="111"/>
        <end position="131"/>
    </location>
</feature>
<dbReference type="InterPro" id="IPR006311">
    <property type="entry name" value="TAT_signal"/>
</dbReference>
<name>A0AA41XFY2_9MICO</name>
<protein>
    <submittedName>
        <fullName evidence="2">Uncharacterized protein</fullName>
    </submittedName>
</protein>
<dbReference type="AlphaFoldDB" id="A0AA41XFY2"/>
<dbReference type="EMBL" id="JANLCK010000011">
    <property type="protein sequence ID" value="MCS5727494.1"/>
    <property type="molecule type" value="Genomic_DNA"/>
</dbReference>
<feature type="transmembrane region" description="Helical" evidence="1">
    <location>
        <begin position="47"/>
        <end position="70"/>
    </location>
</feature>
<evidence type="ECO:0000256" key="1">
    <source>
        <dbReference type="SAM" id="Phobius"/>
    </source>
</evidence>
<gene>
    <name evidence="2" type="ORF">N1028_16485</name>
</gene>
<evidence type="ECO:0000313" key="3">
    <source>
        <dbReference type="Proteomes" id="UP001165587"/>
    </source>
</evidence>
<organism evidence="2 3">
    <name type="scientific">Herbiconiux oxytropis</name>
    <dbReference type="NCBI Taxonomy" id="2970915"/>
    <lineage>
        <taxon>Bacteria</taxon>
        <taxon>Bacillati</taxon>
        <taxon>Actinomycetota</taxon>
        <taxon>Actinomycetes</taxon>
        <taxon>Micrococcales</taxon>
        <taxon>Microbacteriaceae</taxon>
        <taxon>Herbiconiux</taxon>
    </lineage>
</organism>
<keyword evidence="3" id="KW-1185">Reference proteome</keyword>
<evidence type="ECO:0000313" key="2">
    <source>
        <dbReference type="EMBL" id="MCS5727494.1"/>
    </source>
</evidence>
<keyword evidence="1" id="KW-0472">Membrane</keyword>
<comment type="caution">
    <text evidence="2">The sequence shown here is derived from an EMBL/GenBank/DDBJ whole genome shotgun (WGS) entry which is preliminary data.</text>
</comment>
<proteinExistence type="predicted"/>